<evidence type="ECO:0000313" key="2">
    <source>
        <dbReference type="Proteomes" id="UP001341840"/>
    </source>
</evidence>
<gene>
    <name evidence="1" type="ORF">PIB30_023419</name>
</gene>
<dbReference type="InterPro" id="IPR036926">
    <property type="entry name" value="Thymidate_synth/dCMP_Mease_sf"/>
</dbReference>
<dbReference type="Gene3D" id="3.30.572.10">
    <property type="entry name" value="Thymidylate synthase/dCMP hydroxymethylase domain"/>
    <property type="match status" value="1"/>
</dbReference>
<proteinExistence type="predicted"/>
<comment type="caution">
    <text evidence="1">The sequence shown here is derived from an EMBL/GenBank/DDBJ whole genome shotgun (WGS) entry which is preliminary data.</text>
</comment>
<sequence>MAMFKGCCNLYSDIYIHISADEVQSAQKLAIQLKVFWRGVVEELLWFISGSTNAKGQPYSEVNNAS</sequence>
<protein>
    <submittedName>
        <fullName evidence="1">Uncharacterized protein</fullName>
    </submittedName>
</protein>
<evidence type="ECO:0000313" key="1">
    <source>
        <dbReference type="EMBL" id="MED6193898.1"/>
    </source>
</evidence>
<dbReference type="SUPFAM" id="SSF55831">
    <property type="entry name" value="Thymidylate synthase/dCMP hydroxymethylase"/>
    <property type="match status" value="1"/>
</dbReference>
<organism evidence="1 2">
    <name type="scientific">Stylosanthes scabra</name>
    <dbReference type="NCBI Taxonomy" id="79078"/>
    <lineage>
        <taxon>Eukaryota</taxon>
        <taxon>Viridiplantae</taxon>
        <taxon>Streptophyta</taxon>
        <taxon>Embryophyta</taxon>
        <taxon>Tracheophyta</taxon>
        <taxon>Spermatophyta</taxon>
        <taxon>Magnoliopsida</taxon>
        <taxon>eudicotyledons</taxon>
        <taxon>Gunneridae</taxon>
        <taxon>Pentapetalae</taxon>
        <taxon>rosids</taxon>
        <taxon>fabids</taxon>
        <taxon>Fabales</taxon>
        <taxon>Fabaceae</taxon>
        <taxon>Papilionoideae</taxon>
        <taxon>50 kb inversion clade</taxon>
        <taxon>dalbergioids sensu lato</taxon>
        <taxon>Dalbergieae</taxon>
        <taxon>Pterocarpus clade</taxon>
        <taxon>Stylosanthes</taxon>
    </lineage>
</organism>
<reference evidence="1 2" key="1">
    <citation type="journal article" date="2023" name="Plants (Basel)">
        <title>Bridging the Gap: Combining Genomics and Transcriptomics Approaches to Understand Stylosanthes scabra, an Orphan Legume from the Brazilian Caatinga.</title>
        <authorList>
            <person name="Ferreira-Neto J.R.C."/>
            <person name="da Silva M.D."/>
            <person name="Binneck E."/>
            <person name="de Melo N.F."/>
            <person name="da Silva R.H."/>
            <person name="de Melo A.L.T.M."/>
            <person name="Pandolfi V."/>
            <person name="Bustamante F.O."/>
            <person name="Brasileiro-Vidal A.C."/>
            <person name="Benko-Iseppon A.M."/>
        </authorList>
    </citation>
    <scope>NUCLEOTIDE SEQUENCE [LARGE SCALE GENOMIC DNA]</scope>
    <source>
        <tissue evidence="1">Leaves</tissue>
    </source>
</reference>
<dbReference type="Proteomes" id="UP001341840">
    <property type="component" value="Unassembled WGS sequence"/>
</dbReference>
<name>A0ABU6XBA5_9FABA</name>
<dbReference type="EMBL" id="JASCZI010211530">
    <property type="protein sequence ID" value="MED6193898.1"/>
    <property type="molecule type" value="Genomic_DNA"/>
</dbReference>
<accession>A0ABU6XBA5</accession>
<keyword evidence="2" id="KW-1185">Reference proteome</keyword>